<keyword evidence="3" id="KW-1185">Reference proteome</keyword>
<dbReference type="EMBL" id="JBHDLN010000005">
    <property type="protein sequence ID" value="MFB0842867.1"/>
    <property type="molecule type" value="Genomic_DNA"/>
</dbReference>
<proteinExistence type="predicted"/>
<evidence type="ECO:0000256" key="1">
    <source>
        <dbReference type="SAM" id="Phobius"/>
    </source>
</evidence>
<keyword evidence="1" id="KW-0812">Transmembrane</keyword>
<protein>
    <submittedName>
        <fullName evidence="2">YvrJ family protein</fullName>
    </submittedName>
</protein>
<comment type="caution">
    <text evidence="2">The sequence shown here is derived from an EMBL/GenBank/DDBJ whole genome shotgun (WGS) entry which is preliminary data.</text>
</comment>
<evidence type="ECO:0000313" key="2">
    <source>
        <dbReference type="EMBL" id="MFB0842867.1"/>
    </source>
</evidence>
<keyword evidence="1" id="KW-0472">Membrane</keyword>
<name>A0ABV4UYF4_9BACL</name>
<reference evidence="2 3" key="1">
    <citation type="submission" date="2024-09" db="EMBL/GenBank/DDBJ databases">
        <authorList>
            <person name="Makale K.P.P."/>
            <person name="Makhzoum A."/>
            <person name="Rantong G."/>
            <person name="Rahube T.O."/>
        </authorList>
    </citation>
    <scope>NUCLEOTIDE SEQUENCE [LARGE SCALE GENOMIC DNA]</scope>
    <source>
        <strain evidence="2 3">KM_D13</strain>
    </source>
</reference>
<dbReference type="Pfam" id="PF12841">
    <property type="entry name" value="YvrJ"/>
    <property type="match status" value="1"/>
</dbReference>
<gene>
    <name evidence="2" type="ORF">ACEU3E_11850</name>
</gene>
<feature type="transmembrane region" description="Helical" evidence="1">
    <location>
        <begin position="6"/>
        <end position="29"/>
    </location>
</feature>
<organism evidence="2 3">
    <name type="scientific">Paenibacillus oleatilyticus</name>
    <dbReference type="NCBI Taxonomy" id="2594886"/>
    <lineage>
        <taxon>Bacteria</taxon>
        <taxon>Bacillati</taxon>
        <taxon>Bacillota</taxon>
        <taxon>Bacilli</taxon>
        <taxon>Bacillales</taxon>
        <taxon>Paenibacillaceae</taxon>
        <taxon>Paenibacillus</taxon>
    </lineage>
</organism>
<dbReference type="RefSeq" id="WP_373951078.1">
    <property type="nucleotide sequence ID" value="NZ_JBHDLN010000005.1"/>
</dbReference>
<accession>A0ABV4UYF4</accession>
<evidence type="ECO:0000313" key="3">
    <source>
        <dbReference type="Proteomes" id="UP001575622"/>
    </source>
</evidence>
<sequence length="60" mass="6708">MDNTNALSYFLAAISQVGFPIVLTGYLLLRFEKKLDILTETMLRLIDVIHNKASEGSHGK</sequence>
<dbReference type="InterPro" id="IPR024419">
    <property type="entry name" value="YvrJ"/>
</dbReference>
<keyword evidence="1" id="KW-1133">Transmembrane helix</keyword>
<dbReference type="Proteomes" id="UP001575622">
    <property type="component" value="Unassembled WGS sequence"/>
</dbReference>